<dbReference type="AlphaFoldDB" id="A0A9D4CTL9"/>
<accession>A0A9D4CTL9</accession>
<evidence type="ECO:0000313" key="1">
    <source>
        <dbReference type="EMBL" id="KAH3730997.1"/>
    </source>
</evidence>
<reference evidence="1" key="1">
    <citation type="journal article" date="2019" name="bioRxiv">
        <title>The Genome of the Zebra Mussel, Dreissena polymorpha: A Resource for Invasive Species Research.</title>
        <authorList>
            <person name="McCartney M.A."/>
            <person name="Auch B."/>
            <person name="Kono T."/>
            <person name="Mallez S."/>
            <person name="Zhang Y."/>
            <person name="Obille A."/>
            <person name="Becker A."/>
            <person name="Abrahante J.E."/>
            <person name="Garbe J."/>
            <person name="Badalamenti J.P."/>
            <person name="Herman A."/>
            <person name="Mangelson H."/>
            <person name="Liachko I."/>
            <person name="Sullivan S."/>
            <person name="Sone E.D."/>
            <person name="Koren S."/>
            <person name="Silverstein K.A.T."/>
            <person name="Beckman K.B."/>
            <person name="Gohl D.M."/>
        </authorList>
    </citation>
    <scope>NUCLEOTIDE SEQUENCE</scope>
    <source>
        <strain evidence="1">Duluth1</strain>
        <tissue evidence="1">Whole animal</tissue>
    </source>
</reference>
<gene>
    <name evidence="1" type="ORF">DPMN_057001</name>
</gene>
<evidence type="ECO:0000313" key="2">
    <source>
        <dbReference type="Proteomes" id="UP000828390"/>
    </source>
</evidence>
<reference evidence="1" key="2">
    <citation type="submission" date="2020-11" db="EMBL/GenBank/DDBJ databases">
        <authorList>
            <person name="McCartney M.A."/>
            <person name="Auch B."/>
            <person name="Kono T."/>
            <person name="Mallez S."/>
            <person name="Becker A."/>
            <person name="Gohl D.M."/>
            <person name="Silverstein K.A.T."/>
            <person name="Koren S."/>
            <person name="Bechman K.B."/>
            <person name="Herman A."/>
            <person name="Abrahante J.E."/>
            <person name="Garbe J."/>
        </authorList>
    </citation>
    <scope>NUCLEOTIDE SEQUENCE</scope>
    <source>
        <strain evidence="1">Duluth1</strain>
        <tissue evidence="1">Whole animal</tissue>
    </source>
</reference>
<organism evidence="1 2">
    <name type="scientific">Dreissena polymorpha</name>
    <name type="common">Zebra mussel</name>
    <name type="synonym">Mytilus polymorpha</name>
    <dbReference type="NCBI Taxonomy" id="45954"/>
    <lineage>
        <taxon>Eukaryota</taxon>
        <taxon>Metazoa</taxon>
        <taxon>Spiralia</taxon>
        <taxon>Lophotrochozoa</taxon>
        <taxon>Mollusca</taxon>
        <taxon>Bivalvia</taxon>
        <taxon>Autobranchia</taxon>
        <taxon>Heteroconchia</taxon>
        <taxon>Euheterodonta</taxon>
        <taxon>Imparidentia</taxon>
        <taxon>Neoheterodontei</taxon>
        <taxon>Myida</taxon>
        <taxon>Dreissenoidea</taxon>
        <taxon>Dreissenidae</taxon>
        <taxon>Dreissena</taxon>
    </lineage>
</organism>
<name>A0A9D4CTL9_DREPO</name>
<dbReference type="Proteomes" id="UP000828390">
    <property type="component" value="Unassembled WGS sequence"/>
</dbReference>
<sequence length="81" mass="9460">MRAITQVEECQTDRVRSKQEGNGRCLTRIRSWSRAKLRPTVVPRWSHRECLPDKQRADVGHEREAGYHLYAAESHEGLTEE</sequence>
<comment type="caution">
    <text evidence="1">The sequence shown here is derived from an EMBL/GenBank/DDBJ whole genome shotgun (WGS) entry which is preliminary data.</text>
</comment>
<proteinExistence type="predicted"/>
<dbReference type="EMBL" id="JAIWYP010000012">
    <property type="protein sequence ID" value="KAH3730997.1"/>
    <property type="molecule type" value="Genomic_DNA"/>
</dbReference>
<keyword evidence="2" id="KW-1185">Reference proteome</keyword>
<protein>
    <submittedName>
        <fullName evidence="1">Uncharacterized protein</fullName>
    </submittedName>
</protein>